<evidence type="ECO:0000313" key="2">
    <source>
        <dbReference type="Proteomes" id="UP000246077"/>
    </source>
</evidence>
<dbReference type="Gene3D" id="1.25.40.10">
    <property type="entry name" value="Tetratricopeptide repeat domain"/>
    <property type="match status" value="1"/>
</dbReference>
<dbReference type="InterPro" id="IPR011990">
    <property type="entry name" value="TPR-like_helical_dom_sf"/>
</dbReference>
<name>A0A317EAP9_9PROT</name>
<dbReference type="AlphaFoldDB" id="A0A317EAP9"/>
<organism evidence="1 2">
    <name type="scientific">Zavarzinia compransoris</name>
    <dbReference type="NCBI Taxonomy" id="1264899"/>
    <lineage>
        <taxon>Bacteria</taxon>
        <taxon>Pseudomonadati</taxon>
        <taxon>Pseudomonadota</taxon>
        <taxon>Alphaproteobacteria</taxon>
        <taxon>Rhodospirillales</taxon>
        <taxon>Zavarziniaceae</taxon>
        <taxon>Zavarzinia</taxon>
    </lineage>
</organism>
<comment type="caution">
    <text evidence="1">The sequence shown here is derived from an EMBL/GenBank/DDBJ whole genome shotgun (WGS) entry which is preliminary data.</text>
</comment>
<evidence type="ECO:0008006" key="3">
    <source>
        <dbReference type="Google" id="ProtNLM"/>
    </source>
</evidence>
<proteinExistence type="predicted"/>
<dbReference type="SUPFAM" id="SSF48452">
    <property type="entry name" value="TPR-like"/>
    <property type="match status" value="1"/>
</dbReference>
<dbReference type="Proteomes" id="UP000246077">
    <property type="component" value="Unassembled WGS sequence"/>
</dbReference>
<dbReference type="EMBL" id="QGLF01000001">
    <property type="protein sequence ID" value="PWR24029.1"/>
    <property type="molecule type" value="Genomic_DNA"/>
</dbReference>
<keyword evidence="2" id="KW-1185">Reference proteome</keyword>
<evidence type="ECO:0000313" key="1">
    <source>
        <dbReference type="EMBL" id="PWR24029.1"/>
    </source>
</evidence>
<reference evidence="2" key="1">
    <citation type="submission" date="2018-05" db="EMBL/GenBank/DDBJ databases">
        <title>Zavarzinia sp. HR-AS.</title>
        <authorList>
            <person name="Lee Y."/>
            <person name="Jeon C.O."/>
        </authorList>
    </citation>
    <scope>NUCLEOTIDE SEQUENCE [LARGE SCALE GENOMIC DNA]</scope>
    <source>
        <strain evidence="2">DSM 1231</strain>
    </source>
</reference>
<accession>A0A317EAP9</accession>
<dbReference type="RefSeq" id="WP_109920060.1">
    <property type="nucleotide sequence ID" value="NZ_QGLF01000001.1"/>
</dbReference>
<gene>
    <name evidence="1" type="ORF">DKG75_05660</name>
</gene>
<sequence length="160" mass="17313">MSRLELGSPFDRGTVEDRRQWRLSTIEGNELFGRGELAAADACYCEAQQAARRLLAAQAADGPPALNVAHQNLADLRHRQNRPAEARRLLDDALAILSASAGTTALSPPFRLACVRHLKHALGALLLDMRRQGDPETALAGAVEQARQAALNALNPPQQH</sequence>
<protein>
    <recommendedName>
        <fullName evidence="3">Tetratricopeptide repeat protein</fullName>
    </recommendedName>
</protein>